<evidence type="ECO:0000313" key="2">
    <source>
        <dbReference type="EMBL" id="KAK0499489.1"/>
    </source>
</evidence>
<dbReference type="InterPro" id="IPR029069">
    <property type="entry name" value="HotDog_dom_sf"/>
</dbReference>
<dbReference type="InterPro" id="IPR039298">
    <property type="entry name" value="ACOT13"/>
</dbReference>
<dbReference type="GO" id="GO:0047617">
    <property type="term" value="F:fatty acyl-CoA hydrolase activity"/>
    <property type="evidence" value="ECO:0007669"/>
    <property type="project" value="InterPro"/>
</dbReference>
<evidence type="ECO:0000313" key="3">
    <source>
        <dbReference type="Proteomes" id="UP001175228"/>
    </source>
</evidence>
<dbReference type="SUPFAM" id="SSF54637">
    <property type="entry name" value="Thioesterase/thiol ester dehydrase-isomerase"/>
    <property type="match status" value="1"/>
</dbReference>
<organism evidence="2 3">
    <name type="scientific">Armillaria luteobubalina</name>
    <dbReference type="NCBI Taxonomy" id="153913"/>
    <lineage>
        <taxon>Eukaryota</taxon>
        <taxon>Fungi</taxon>
        <taxon>Dikarya</taxon>
        <taxon>Basidiomycota</taxon>
        <taxon>Agaricomycotina</taxon>
        <taxon>Agaricomycetes</taxon>
        <taxon>Agaricomycetidae</taxon>
        <taxon>Agaricales</taxon>
        <taxon>Marasmiineae</taxon>
        <taxon>Physalacriaceae</taxon>
        <taxon>Armillaria</taxon>
    </lineage>
</organism>
<dbReference type="AlphaFoldDB" id="A0AA39QD47"/>
<dbReference type="EMBL" id="JAUEPU010000009">
    <property type="protein sequence ID" value="KAK0499489.1"/>
    <property type="molecule type" value="Genomic_DNA"/>
</dbReference>
<gene>
    <name evidence="2" type="ORF">EDD18DRAFT_1070066</name>
</gene>
<dbReference type="PANTHER" id="PTHR21660">
    <property type="entry name" value="THIOESTERASE SUPERFAMILY MEMBER-RELATED"/>
    <property type="match status" value="1"/>
</dbReference>
<keyword evidence="3" id="KW-1185">Reference proteome</keyword>
<dbReference type="PANTHER" id="PTHR21660:SF1">
    <property type="entry name" value="ACYL-COENZYME A THIOESTERASE 13"/>
    <property type="match status" value="1"/>
</dbReference>
<name>A0AA39QD47_9AGAR</name>
<dbReference type="Gene3D" id="3.10.129.10">
    <property type="entry name" value="Hotdog Thioesterase"/>
    <property type="match status" value="1"/>
</dbReference>
<accession>A0AA39QD47</accession>
<keyword evidence="1" id="KW-0378">Hydrolase</keyword>
<dbReference type="Proteomes" id="UP001175228">
    <property type="component" value="Unassembled WGS sequence"/>
</dbReference>
<reference evidence="2" key="1">
    <citation type="submission" date="2023-06" db="EMBL/GenBank/DDBJ databases">
        <authorList>
            <consortium name="Lawrence Berkeley National Laboratory"/>
            <person name="Ahrendt S."/>
            <person name="Sahu N."/>
            <person name="Indic B."/>
            <person name="Wong-Bajracharya J."/>
            <person name="Merenyi Z."/>
            <person name="Ke H.-M."/>
            <person name="Monk M."/>
            <person name="Kocsube S."/>
            <person name="Drula E."/>
            <person name="Lipzen A."/>
            <person name="Balint B."/>
            <person name="Henrissat B."/>
            <person name="Andreopoulos B."/>
            <person name="Martin F.M."/>
            <person name="Harder C.B."/>
            <person name="Rigling D."/>
            <person name="Ford K.L."/>
            <person name="Foster G.D."/>
            <person name="Pangilinan J."/>
            <person name="Papanicolaou A."/>
            <person name="Barry K."/>
            <person name="LaButti K."/>
            <person name="Viragh M."/>
            <person name="Koriabine M."/>
            <person name="Yan M."/>
            <person name="Riley R."/>
            <person name="Champramary S."/>
            <person name="Plett K.L."/>
            <person name="Tsai I.J."/>
            <person name="Slot J."/>
            <person name="Sipos G."/>
            <person name="Plett J."/>
            <person name="Nagy L.G."/>
            <person name="Grigoriev I.V."/>
        </authorList>
    </citation>
    <scope>NUCLEOTIDE SEQUENCE</scope>
    <source>
        <strain evidence="2">HWK02</strain>
    </source>
</reference>
<evidence type="ECO:0000256" key="1">
    <source>
        <dbReference type="ARBA" id="ARBA00022801"/>
    </source>
</evidence>
<proteinExistence type="predicted"/>
<protein>
    <recommendedName>
        <fullName evidence="4">Thioesterase domain-containing protein</fullName>
    </recommendedName>
</protein>
<sequence length="208" mass="22271">MLLTSSSALLPSNDYSSIEGNIPLAQKQRCAEIFAHFIGQPATSFGAAIGRDLKLAVVNVYGLTDSTGRKEAETVCEIEVTRDMCNVYGTLHGGCAAYLIDPCSVSALVALGVATGTDGTGVSQSMNLIWHRPVVQGTRLRIVSNTISMDGRLRSSRSEVRSSPHFTTIYQFNVVQIQDRLNGAVYVSAVHTTMALNSKPPHASKGKL</sequence>
<evidence type="ECO:0008006" key="4">
    <source>
        <dbReference type="Google" id="ProtNLM"/>
    </source>
</evidence>
<comment type="caution">
    <text evidence="2">The sequence shown here is derived from an EMBL/GenBank/DDBJ whole genome shotgun (WGS) entry which is preliminary data.</text>
</comment>